<dbReference type="EMBL" id="JAINDJ010000008">
    <property type="protein sequence ID" value="KAG9439576.1"/>
    <property type="molecule type" value="Genomic_DNA"/>
</dbReference>
<evidence type="ECO:0000313" key="2">
    <source>
        <dbReference type="Proteomes" id="UP000825729"/>
    </source>
</evidence>
<protein>
    <submittedName>
        <fullName evidence="1">Uncharacterized protein</fullName>
    </submittedName>
</protein>
<reference evidence="1 2" key="1">
    <citation type="submission" date="2021-07" db="EMBL/GenBank/DDBJ databases">
        <title>The Aristolochia fimbriata genome: insights into angiosperm evolution, floral development and chemical biosynthesis.</title>
        <authorList>
            <person name="Jiao Y."/>
        </authorList>
    </citation>
    <scope>NUCLEOTIDE SEQUENCE [LARGE SCALE GENOMIC DNA]</scope>
    <source>
        <strain evidence="1">IBCAS-2021</strain>
        <tissue evidence="1">Leaf</tissue>
    </source>
</reference>
<accession>A0AAV7DVJ2</accession>
<sequence>MGGKGHILETPVVAFHPLVQTFSKARLGRALCNAPWSCEIFLGVSGNGDRSSRRRSFLWRCPDRVREIDF</sequence>
<gene>
    <name evidence="1" type="ORF">H6P81_019741</name>
</gene>
<proteinExistence type="predicted"/>
<dbReference type="Proteomes" id="UP000825729">
    <property type="component" value="Unassembled WGS sequence"/>
</dbReference>
<evidence type="ECO:0000313" key="1">
    <source>
        <dbReference type="EMBL" id="KAG9439576.1"/>
    </source>
</evidence>
<organism evidence="1 2">
    <name type="scientific">Aristolochia fimbriata</name>
    <name type="common">White veined hardy Dutchman's pipe vine</name>
    <dbReference type="NCBI Taxonomy" id="158543"/>
    <lineage>
        <taxon>Eukaryota</taxon>
        <taxon>Viridiplantae</taxon>
        <taxon>Streptophyta</taxon>
        <taxon>Embryophyta</taxon>
        <taxon>Tracheophyta</taxon>
        <taxon>Spermatophyta</taxon>
        <taxon>Magnoliopsida</taxon>
        <taxon>Magnoliidae</taxon>
        <taxon>Piperales</taxon>
        <taxon>Aristolochiaceae</taxon>
        <taxon>Aristolochia</taxon>
    </lineage>
</organism>
<dbReference type="AlphaFoldDB" id="A0AAV7DVJ2"/>
<comment type="caution">
    <text evidence="1">The sequence shown here is derived from an EMBL/GenBank/DDBJ whole genome shotgun (WGS) entry which is preliminary data.</text>
</comment>
<keyword evidence="2" id="KW-1185">Reference proteome</keyword>
<name>A0AAV7DVJ2_ARIFI</name>